<evidence type="ECO:0000256" key="1">
    <source>
        <dbReference type="SAM" id="MobiDB-lite"/>
    </source>
</evidence>
<feature type="compositionally biased region" description="Acidic residues" evidence="1">
    <location>
        <begin position="170"/>
        <end position="191"/>
    </location>
</feature>
<accession>G0A2H3</accession>
<reference evidence="2 3" key="1">
    <citation type="journal article" date="2011" name="J. Bacteriol.">
        <title>Complete Genome Sequence of the Aerobic Marine Methanotroph Methylomonas methanica MC09.</title>
        <authorList>
            <person name="Boden R."/>
            <person name="Cunliffe M."/>
            <person name="Scanlan J."/>
            <person name="Moussard H."/>
            <person name="Kits K.D."/>
            <person name="Klotz M.G."/>
            <person name="Jetten M.S."/>
            <person name="Vuilleumier S."/>
            <person name="Han J."/>
            <person name="Peters L."/>
            <person name="Mikhailova N."/>
            <person name="Teshima H."/>
            <person name="Tapia R."/>
            <person name="Kyrpides N."/>
            <person name="Ivanova N."/>
            <person name="Pagani I."/>
            <person name="Cheng J.F."/>
            <person name="Goodwin L."/>
            <person name="Han C."/>
            <person name="Hauser L."/>
            <person name="Land M.L."/>
            <person name="Lapidus A."/>
            <person name="Lucas S."/>
            <person name="Pitluck S."/>
            <person name="Woyke T."/>
            <person name="Stein L."/>
            <person name="Murrell J.C."/>
        </authorList>
    </citation>
    <scope>NUCLEOTIDE SEQUENCE [LARGE SCALE GENOMIC DNA]</scope>
    <source>
        <strain evidence="2 3">MC09</strain>
    </source>
</reference>
<reference key="2">
    <citation type="submission" date="2011-05" db="EMBL/GenBank/DDBJ databases">
        <title>Complete genome sequence of the aerobic marine methanotroph Methylomonas methanica MC09.</title>
        <authorList>
            <person name="Boden R."/>
            <person name="Cunliffe M."/>
            <person name="Scanlan J."/>
            <person name="Moussard H."/>
            <person name="Kits K.D."/>
            <person name="Klotz M."/>
            <person name="Jetten M."/>
            <person name="Vuilleumier S."/>
            <person name="Han J."/>
            <person name="Peters L."/>
            <person name="Mikhailova N."/>
            <person name="Teshima H."/>
            <person name="Tapia R."/>
            <person name="Kyrpides N."/>
            <person name="Ivanova N."/>
            <person name="Pagani I."/>
            <person name="Cheng J.-F."/>
            <person name="Goodwin L."/>
            <person name="Han C."/>
            <person name="Hauser L."/>
            <person name="Land M."/>
            <person name="Lapidus A."/>
            <person name="Lucas S."/>
            <person name="Pitluck S."/>
            <person name="Woyke T."/>
            <person name="Stein L.Y."/>
            <person name="Murrell C."/>
        </authorList>
    </citation>
    <scope>NUCLEOTIDE SEQUENCE</scope>
    <source>
        <strain>MC09</strain>
    </source>
</reference>
<dbReference type="Proteomes" id="UP000008888">
    <property type="component" value="Chromosome"/>
</dbReference>
<sequence>MNITTLTTFSATSNKTVDYFPSIYRSIVRSLAVFSLCLLTSACAVQPGQQMPAFLPMADSVPRSESLDIDGVWRVNTLGKRIRIEGGRAYAVDDWLHLFTLHVLPNMVVIKNIQSDGAGGYTGEDLPLMGKWQAKPAADGGLDVFVAGALGPASYRLLPVQTADAPGFDDGGEEDEYPDDDYPDDGGIDEEPPSHVGAPPSSIGKTVADIGRNCYRDFEPMGKAMLKYLGCQAGLGNINALKQILLAKRVDDAKDILAAKACYNEFTNLVNTVRRKGFQSLSLGVSGELAAIIGGSGEAFIASNLDLSSPTIYGSLGAGLGTQAGGSLNGVVSVFYDRADKLSGGGKSFAVSLKALGGAGGAVGLSSGSSPRCESFSASAGGGAEVNAGSVSLTKTFKLVRIPKPDFTAACKDVSVRAVNRTGKEIKIIDVDFYDYVNKRWRSKVVKNQKVAKGKTWSKKLRLQKVGGDKTKLKIQYRVKTGGGLFKKWSGVINRETGAQTCQSGTTFTTDLL</sequence>
<dbReference type="OrthoDB" id="7397152at2"/>
<organism evidence="2 3">
    <name type="scientific">Methylomonas methanica (strain DSM 25384 / MC09)</name>
    <dbReference type="NCBI Taxonomy" id="857087"/>
    <lineage>
        <taxon>Bacteria</taxon>
        <taxon>Pseudomonadati</taxon>
        <taxon>Pseudomonadota</taxon>
        <taxon>Gammaproteobacteria</taxon>
        <taxon>Methylococcales</taxon>
        <taxon>Methylococcaceae</taxon>
        <taxon>Methylomonas</taxon>
    </lineage>
</organism>
<name>G0A2H3_METMM</name>
<gene>
    <name evidence="2" type="ordered locus">Metme_1735</name>
</gene>
<dbReference type="HOGENOM" id="CLU_530816_0_0_6"/>
<proteinExistence type="predicted"/>
<dbReference type="KEGG" id="mmt:Metme_1735"/>
<dbReference type="EMBL" id="CP002738">
    <property type="protein sequence ID" value="AEG00153.1"/>
    <property type="molecule type" value="Genomic_DNA"/>
</dbReference>
<evidence type="ECO:0000313" key="3">
    <source>
        <dbReference type="Proteomes" id="UP000008888"/>
    </source>
</evidence>
<reference evidence="3" key="3">
    <citation type="submission" date="2011-05" db="EMBL/GenBank/DDBJ databases">
        <title>Complete sequence of Methylomonas methanica MC09.</title>
        <authorList>
            <consortium name="US DOE Joint Genome Institute"/>
            <person name="Lucas S."/>
            <person name="Han J."/>
            <person name="Lapidus A."/>
            <person name="Cheng J.-F."/>
            <person name="Goodwin L."/>
            <person name="Pitluck S."/>
            <person name="Peters L."/>
            <person name="Mikhailova N."/>
            <person name="Teshima H."/>
            <person name="Han C."/>
            <person name="Tapia R."/>
            <person name="Land M."/>
            <person name="Hauser L."/>
            <person name="Kyrpides N."/>
            <person name="Ivanova N."/>
            <person name="Pagani I."/>
            <person name="Stein L."/>
            <person name="Woyke T."/>
        </authorList>
    </citation>
    <scope>NUCLEOTIDE SEQUENCE [LARGE SCALE GENOMIC DNA]</scope>
    <source>
        <strain evidence="3">MC09</strain>
    </source>
</reference>
<dbReference type="AlphaFoldDB" id="G0A2H3"/>
<keyword evidence="3" id="KW-1185">Reference proteome</keyword>
<protein>
    <submittedName>
        <fullName evidence="2">Uncharacterized protein</fullName>
    </submittedName>
</protein>
<feature type="region of interest" description="Disordered" evidence="1">
    <location>
        <begin position="164"/>
        <end position="202"/>
    </location>
</feature>
<dbReference type="RefSeq" id="WP_013818406.1">
    <property type="nucleotide sequence ID" value="NC_015572.1"/>
</dbReference>
<evidence type="ECO:0000313" key="2">
    <source>
        <dbReference type="EMBL" id="AEG00153.1"/>
    </source>
</evidence>